<dbReference type="AlphaFoldDB" id="A0A1C7NT34"/>
<evidence type="ECO:0000259" key="1">
    <source>
        <dbReference type="SMART" id="SM00849"/>
    </source>
</evidence>
<evidence type="ECO:0000313" key="2">
    <source>
        <dbReference type="EMBL" id="OBZ92137.1"/>
    </source>
</evidence>
<dbReference type="OrthoDB" id="9773738at2"/>
<comment type="caution">
    <text evidence="2">The sequence shown here is derived from an EMBL/GenBank/DDBJ whole genome shotgun (WGS) entry which is preliminary data.</text>
</comment>
<keyword evidence="3" id="KW-1185">Reference proteome</keyword>
<dbReference type="PROSITE" id="PS51257">
    <property type="entry name" value="PROKAR_LIPOPROTEIN"/>
    <property type="match status" value="1"/>
</dbReference>
<dbReference type="RefSeq" id="WP_068959041.1">
    <property type="nucleotide sequence ID" value="NZ_LGLV01000023.1"/>
</dbReference>
<dbReference type="InterPro" id="IPR001279">
    <property type="entry name" value="Metallo-B-lactamas"/>
</dbReference>
<dbReference type="PANTHER" id="PTHR42951">
    <property type="entry name" value="METALLO-BETA-LACTAMASE DOMAIN-CONTAINING"/>
    <property type="match status" value="1"/>
</dbReference>
<protein>
    <recommendedName>
        <fullName evidence="1">Metallo-beta-lactamase domain-containing protein</fullName>
    </recommendedName>
</protein>
<evidence type="ECO:0000313" key="3">
    <source>
        <dbReference type="Proteomes" id="UP000093111"/>
    </source>
</evidence>
<accession>A0A1C7NT34</accession>
<reference evidence="2 3" key="1">
    <citation type="journal article" date="2016" name="Syst. Appl. Microbiol.">
        <title>Pararhizobium polonicum sp. nov. isolated from tumors on stone fruit rootstocks.</title>
        <authorList>
            <person name="Pulawska J."/>
            <person name="Kuzmanovic N."/>
            <person name="Willems A."/>
            <person name="Pothier J.F."/>
        </authorList>
    </citation>
    <scope>NUCLEOTIDE SEQUENCE [LARGE SCALE GENOMIC DNA]</scope>
    <source>
        <strain evidence="2 3">F5.1</strain>
    </source>
</reference>
<dbReference type="Pfam" id="PF00753">
    <property type="entry name" value="Lactamase_B"/>
    <property type="match status" value="1"/>
</dbReference>
<gene>
    <name evidence="2" type="ORF">ADU59_28460</name>
</gene>
<dbReference type="InterPro" id="IPR036866">
    <property type="entry name" value="RibonucZ/Hydroxyglut_hydro"/>
</dbReference>
<dbReference type="EMBL" id="LGLV01000023">
    <property type="protein sequence ID" value="OBZ92137.1"/>
    <property type="molecule type" value="Genomic_DNA"/>
</dbReference>
<dbReference type="Gene3D" id="3.60.15.10">
    <property type="entry name" value="Ribonuclease Z/Hydroxyacylglutathione hydrolase-like"/>
    <property type="match status" value="1"/>
</dbReference>
<organism evidence="2 3">
    <name type="scientific">Pararhizobium polonicum</name>
    <dbReference type="NCBI Taxonomy" id="1612624"/>
    <lineage>
        <taxon>Bacteria</taxon>
        <taxon>Pseudomonadati</taxon>
        <taxon>Pseudomonadota</taxon>
        <taxon>Alphaproteobacteria</taxon>
        <taxon>Hyphomicrobiales</taxon>
        <taxon>Rhizobiaceae</taxon>
        <taxon>Rhizobium/Agrobacterium group</taxon>
        <taxon>Pararhizobium</taxon>
    </lineage>
</organism>
<proteinExistence type="predicted"/>
<sequence>MRIAKDTYLVASGVQGCSLTDDFDCNCYLFDTGEGLVLFDTGAGRAMERIYAEIERDGLSLGGLTHVFLTHGHADHSAGAAAIVAEHGAKLLCGADTAAVMAAGEKGISLDKARAAGVYPPDYTYRSPRPDGIVAPGEAMTIGRMTVTPVSTPGHSADHMSYIVELGGVTSLVSGDALFHSGRIIYQATDDFDVAQSCGSIESLAARAFDALLPGHGMFVLSGGTRHAQVAMASIRSMKPPVALDLANI</sequence>
<dbReference type="SMART" id="SM00849">
    <property type="entry name" value="Lactamase_B"/>
    <property type="match status" value="1"/>
</dbReference>
<dbReference type="PATRIC" id="fig|1612624.7.peg.3870"/>
<dbReference type="Proteomes" id="UP000093111">
    <property type="component" value="Unassembled WGS sequence"/>
</dbReference>
<feature type="domain" description="Metallo-beta-lactamase" evidence="1">
    <location>
        <begin position="24"/>
        <end position="216"/>
    </location>
</feature>
<dbReference type="InterPro" id="IPR050855">
    <property type="entry name" value="NDM-1-like"/>
</dbReference>
<name>A0A1C7NT34_9HYPH</name>
<dbReference type="STRING" id="1612624.ADU59_28460"/>
<dbReference type="SUPFAM" id="SSF56281">
    <property type="entry name" value="Metallo-hydrolase/oxidoreductase"/>
    <property type="match status" value="1"/>
</dbReference>